<name>A0A7J8I8L7_MOLMO</name>
<feature type="compositionally biased region" description="Basic and acidic residues" evidence="1">
    <location>
        <begin position="54"/>
        <end position="79"/>
    </location>
</feature>
<gene>
    <name evidence="2" type="ORF">HJG59_010517</name>
</gene>
<feature type="region of interest" description="Disordered" evidence="1">
    <location>
        <begin position="54"/>
        <end position="80"/>
    </location>
</feature>
<evidence type="ECO:0000256" key="1">
    <source>
        <dbReference type="SAM" id="MobiDB-lite"/>
    </source>
</evidence>
<evidence type="ECO:0000313" key="3">
    <source>
        <dbReference type="Proteomes" id="UP000550707"/>
    </source>
</evidence>
<proteinExistence type="predicted"/>
<comment type="caution">
    <text evidence="2">The sequence shown here is derived from an EMBL/GenBank/DDBJ whole genome shotgun (WGS) entry which is preliminary data.</text>
</comment>
<protein>
    <submittedName>
        <fullName evidence="2">Uncharacterized protein</fullName>
    </submittedName>
</protein>
<organism evidence="2 3">
    <name type="scientific">Molossus molossus</name>
    <name type="common">Pallas' mastiff bat</name>
    <name type="synonym">Vespertilio molossus</name>
    <dbReference type="NCBI Taxonomy" id="27622"/>
    <lineage>
        <taxon>Eukaryota</taxon>
        <taxon>Metazoa</taxon>
        <taxon>Chordata</taxon>
        <taxon>Craniata</taxon>
        <taxon>Vertebrata</taxon>
        <taxon>Euteleostomi</taxon>
        <taxon>Mammalia</taxon>
        <taxon>Eutheria</taxon>
        <taxon>Laurasiatheria</taxon>
        <taxon>Chiroptera</taxon>
        <taxon>Yangochiroptera</taxon>
        <taxon>Molossidae</taxon>
        <taxon>Molossus</taxon>
    </lineage>
</organism>
<feature type="compositionally biased region" description="Basic residues" evidence="1">
    <location>
        <begin position="151"/>
        <end position="161"/>
    </location>
</feature>
<dbReference type="AlphaFoldDB" id="A0A7J8I8L7"/>
<dbReference type="Proteomes" id="UP000550707">
    <property type="component" value="Unassembled WGS sequence"/>
</dbReference>
<reference evidence="2 3" key="1">
    <citation type="journal article" date="2020" name="Nature">
        <title>Six reference-quality genomes reveal evolution of bat adaptations.</title>
        <authorList>
            <person name="Jebb D."/>
            <person name="Huang Z."/>
            <person name="Pippel M."/>
            <person name="Hughes G.M."/>
            <person name="Lavrichenko K."/>
            <person name="Devanna P."/>
            <person name="Winkler S."/>
            <person name="Jermiin L.S."/>
            <person name="Skirmuntt E.C."/>
            <person name="Katzourakis A."/>
            <person name="Burkitt-Gray L."/>
            <person name="Ray D.A."/>
            <person name="Sullivan K.A.M."/>
            <person name="Roscito J.G."/>
            <person name="Kirilenko B.M."/>
            <person name="Davalos L.M."/>
            <person name="Corthals A.P."/>
            <person name="Power M.L."/>
            <person name="Jones G."/>
            <person name="Ransome R.D."/>
            <person name="Dechmann D.K.N."/>
            <person name="Locatelli A.G."/>
            <person name="Puechmaille S.J."/>
            <person name="Fedrigo O."/>
            <person name="Jarvis E.D."/>
            <person name="Hiller M."/>
            <person name="Vernes S.C."/>
            <person name="Myers E.W."/>
            <person name="Teeling E.C."/>
        </authorList>
    </citation>
    <scope>NUCLEOTIDE SEQUENCE [LARGE SCALE GENOMIC DNA]</scope>
    <source>
        <strain evidence="2">MMolMol1</strain>
        <tissue evidence="2">Muscle</tissue>
    </source>
</reference>
<dbReference type="InParanoid" id="A0A7J8I8L7"/>
<evidence type="ECO:0000313" key="2">
    <source>
        <dbReference type="EMBL" id="KAF6480648.1"/>
    </source>
</evidence>
<sequence>MENRLILQHHITSVKCFRKSLSAVCPGEDGEREAWWKHMWGYCAGHATGRVKDSCGQKPQDFHRIPEEKSPEQRKKEAEPLAYPDPVIEVSSRYTILQGCKCSDLPTKEVMELRKLQSRRQSQGSGGAADLNGFLWLSGFCLGSAHKGSNRRLAGKRRLQKTHQTPKAQTPARYSASRVPTGSLETKPFSLGLASSWRK</sequence>
<keyword evidence="3" id="KW-1185">Reference proteome</keyword>
<accession>A0A7J8I8L7</accession>
<dbReference type="EMBL" id="JACASF010000004">
    <property type="protein sequence ID" value="KAF6480648.1"/>
    <property type="molecule type" value="Genomic_DNA"/>
</dbReference>
<feature type="region of interest" description="Disordered" evidence="1">
    <location>
        <begin position="151"/>
        <end position="183"/>
    </location>
</feature>